<feature type="compositionally biased region" description="Polar residues" evidence="2">
    <location>
        <begin position="694"/>
        <end position="703"/>
    </location>
</feature>
<reference evidence="6" key="1">
    <citation type="submission" date="2021-11" db="EMBL/GenBank/DDBJ databases">
        <authorList>
            <person name="Herlambang A."/>
            <person name="Guo Y."/>
            <person name="Takashima Y."/>
            <person name="Nishizawa T."/>
        </authorList>
    </citation>
    <scope>NUCLEOTIDE SEQUENCE</scope>
    <source>
        <strain evidence="6">E1425</strain>
    </source>
</reference>
<protein>
    <recommendedName>
        <fullName evidence="8">Ion transport domain-containing protein</fullName>
    </recommendedName>
</protein>
<feature type="domain" description="Calcium channel YVC1-like C-terminal transmembrane" evidence="5">
    <location>
        <begin position="260"/>
        <end position="546"/>
    </location>
</feature>
<feature type="coiled-coil region" evidence="1">
    <location>
        <begin position="707"/>
        <end position="734"/>
    </location>
</feature>
<dbReference type="PANTHER" id="PTHR35859:SF1">
    <property type="entry name" value="NONSELECTIVE CATION CHANNEL PROTEIN"/>
    <property type="match status" value="1"/>
</dbReference>
<evidence type="ECO:0000256" key="1">
    <source>
        <dbReference type="SAM" id="Coils"/>
    </source>
</evidence>
<feature type="region of interest" description="Disordered" evidence="2">
    <location>
        <begin position="644"/>
        <end position="703"/>
    </location>
</feature>
<feature type="compositionally biased region" description="Polar residues" evidence="2">
    <location>
        <begin position="668"/>
        <end position="686"/>
    </location>
</feature>
<sequence>MPQDGDHEETPLLLDQDDDHLDENNESEDQRTSHRRHAEALIGNIRNVLENQIPNGHSTTTPASSPQKIHALLPRLFGLINSLVDSPDVDDDIITDDVVEFLAGHGREVVYGLLRCVETCMEEGERDVGRKRLLNRRAEIAQIAAAEVTKAFVKKDMMATYCHVLTRPYYALGESRNTAENALEIAIRVHATDFLAEVEVQRCVQALWNGLILQTEDEECRIRFVEYSGLRRSRHILWEWIDVRRLNVPKYQNNLKIAMFILFLAMYSIVVNNRTQYPTFVEWSVYVFVCGYIFEEFRLIFEGGTAFFLGSVWHWINIISYSVFLISFGFRFTGCYLSTDIKTIESYTNIAYDLLAILAIFLWVKTLSLLDGFQYFGTMIMVLQKMLKDGIMFFWLLAWVYIGFFQSFYALQRDEEKNFHNSTMLLVRGFLQDPDWDLAHEIDNNYGNGVFALYLFLTSIILLNLLVALFNSSYTNITDSAEKEYLALYTFKVFSYLKSPDEFPYAAPFNIIEVFFIIPWSVIVSRKTYAKINRIVMGALFCVPLLIIARDERKRYLKLRNTDDENDLEGGRRLYRHLTQDDSDVDDDDLFLQATQQFENGESGATTTTGETAVTVVQAEEGIAAQASEDPWGLSKSPLESFDEFRERRAKERGSKVMAGGDHHSSAVKAQSQPQAENTARTTQQEGGVPHPTAATNSPGQLTDTLVQSLLASLARMESRQQEMEAMIQTYIEQDKESKALSMAEEASTEDQ</sequence>
<evidence type="ECO:0008006" key="8">
    <source>
        <dbReference type="Google" id="ProtNLM"/>
    </source>
</evidence>
<feature type="domain" description="YVC1 N-terminal linker helical" evidence="4">
    <location>
        <begin position="91"/>
        <end position="232"/>
    </location>
</feature>
<organism evidence="6 7">
    <name type="scientific">Entomortierella parvispora</name>
    <dbReference type="NCBI Taxonomy" id="205924"/>
    <lineage>
        <taxon>Eukaryota</taxon>
        <taxon>Fungi</taxon>
        <taxon>Fungi incertae sedis</taxon>
        <taxon>Mucoromycota</taxon>
        <taxon>Mortierellomycotina</taxon>
        <taxon>Mortierellomycetes</taxon>
        <taxon>Mortierellales</taxon>
        <taxon>Mortierellaceae</taxon>
        <taxon>Entomortierella</taxon>
    </lineage>
</organism>
<evidence type="ECO:0000259" key="4">
    <source>
        <dbReference type="Pfam" id="PF23190"/>
    </source>
</evidence>
<evidence type="ECO:0000313" key="6">
    <source>
        <dbReference type="EMBL" id="GJJ79258.1"/>
    </source>
</evidence>
<feature type="compositionally biased region" description="Acidic residues" evidence="2">
    <location>
        <begin position="15"/>
        <end position="27"/>
    </location>
</feature>
<keyword evidence="3" id="KW-0472">Membrane</keyword>
<feature type="region of interest" description="Disordered" evidence="2">
    <location>
        <begin position="1"/>
        <end position="35"/>
    </location>
</feature>
<feature type="transmembrane region" description="Helical" evidence="3">
    <location>
        <begin position="306"/>
        <end position="330"/>
    </location>
</feature>
<dbReference type="OrthoDB" id="301415at2759"/>
<feature type="transmembrane region" description="Helical" evidence="3">
    <location>
        <begin position="254"/>
        <end position="271"/>
    </location>
</feature>
<feature type="transmembrane region" description="Helical" evidence="3">
    <location>
        <begin position="277"/>
        <end position="294"/>
    </location>
</feature>
<feature type="transmembrane region" description="Helical" evidence="3">
    <location>
        <begin position="529"/>
        <end position="549"/>
    </location>
</feature>
<feature type="transmembrane region" description="Helical" evidence="3">
    <location>
        <begin position="350"/>
        <end position="370"/>
    </location>
</feature>
<keyword evidence="3" id="KW-1133">Transmembrane helix</keyword>
<dbReference type="EMBL" id="BQFW01000017">
    <property type="protein sequence ID" value="GJJ79258.1"/>
    <property type="molecule type" value="Genomic_DNA"/>
</dbReference>
<feature type="transmembrane region" description="Helical" evidence="3">
    <location>
        <begin position="503"/>
        <end position="523"/>
    </location>
</feature>
<evidence type="ECO:0000256" key="2">
    <source>
        <dbReference type="SAM" id="MobiDB-lite"/>
    </source>
</evidence>
<dbReference type="Pfam" id="PF23190">
    <property type="entry name" value="LHD_TRPY1"/>
    <property type="match status" value="1"/>
</dbReference>
<dbReference type="InterPro" id="IPR052971">
    <property type="entry name" value="TRP_calcium_channel"/>
</dbReference>
<reference evidence="6" key="2">
    <citation type="journal article" date="2022" name="Microbiol. Resour. Announc.">
        <title>Whole-Genome Sequence of Entomortierella parvispora E1425, a Mucoromycotan Fungus Associated with Burkholderiaceae-Related Endosymbiotic Bacteria.</title>
        <authorList>
            <person name="Herlambang A."/>
            <person name="Guo Y."/>
            <person name="Takashima Y."/>
            <person name="Narisawa K."/>
            <person name="Ohta H."/>
            <person name="Nishizawa T."/>
        </authorList>
    </citation>
    <scope>NUCLEOTIDE SEQUENCE</scope>
    <source>
        <strain evidence="6">E1425</strain>
    </source>
</reference>
<dbReference type="Pfam" id="PF23317">
    <property type="entry name" value="YVC1_C"/>
    <property type="match status" value="1"/>
</dbReference>
<feature type="compositionally biased region" description="Basic and acidic residues" evidence="2">
    <location>
        <begin position="1"/>
        <end position="10"/>
    </location>
</feature>
<feature type="compositionally biased region" description="Basic and acidic residues" evidence="2">
    <location>
        <begin position="644"/>
        <end position="665"/>
    </location>
</feature>
<gene>
    <name evidence="6" type="ORF">EMPS_11618</name>
</gene>
<name>A0A9P3HN30_9FUNG</name>
<evidence type="ECO:0000313" key="7">
    <source>
        <dbReference type="Proteomes" id="UP000827284"/>
    </source>
</evidence>
<evidence type="ECO:0000259" key="5">
    <source>
        <dbReference type="Pfam" id="PF23317"/>
    </source>
</evidence>
<feature type="transmembrane region" description="Helical" evidence="3">
    <location>
        <begin position="451"/>
        <end position="470"/>
    </location>
</feature>
<evidence type="ECO:0000256" key="3">
    <source>
        <dbReference type="SAM" id="Phobius"/>
    </source>
</evidence>
<dbReference type="AlphaFoldDB" id="A0A9P3HN30"/>
<dbReference type="Proteomes" id="UP000827284">
    <property type="component" value="Unassembled WGS sequence"/>
</dbReference>
<proteinExistence type="predicted"/>
<feature type="transmembrane region" description="Helical" evidence="3">
    <location>
        <begin position="391"/>
        <end position="411"/>
    </location>
</feature>
<keyword evidence="7" id="KW-1185">Reference proteome</keyword>
<keyword evidence="1" id="KW-0175">Coiled coil</keyword>
<dbReference type="InterPro" id="IPR056337">
    <property type="entry name" value="LHD_YVC1"/>
</dbReference>
<dbReference type="PANTHER" id="PTHR35859">
    <property type="entry name" value="NONSELECTIVE CATION CHANNEL PROTEIN"/>
    <property type="match status" value="1"/>
</dbReference>
<keyword evidence="3" id="KW-0812">Transmembrane</keyword>
<dbReference type="InterPro" id="IPR056336">
    <property type="entry name" value="YVC1_C"/>
</dbReference>
<accession>A0A9P3HN30</accession>
<comment type="caution">
    <text evidence="6">The sequence shown here is derived from an EMBL/GenBank/DDBJ whole genome shotgun (WGS) entry which is preliminary data.</text>
</comment>